<dbReference type="Pfam" id="PF00215">
    <property type="entry name" value="OMPdecase"/>
    <property type="match status" value="1"/>
</dbReference>
<comment type="caution">
    <text evidence="9">The sequence shown here is derived from an EMBL/GenBank/DDBJ whole genome shotgun (WGS) entry which is preliminary data.</text>
</comment>
<dbReference type="CDD" id="cd04725">
    <property type="entry name" value="OMP_decarboxylase_like"/>
    <property type="match status" value="1"/>
</dbReference>
<dbReference type="Proteomes" id="UP000176651">
    <property type="component" value="Unassembled WGS sequence"/>
</dbReference>
<organism evidence="9 10">
    <name type="scientific">candidate division Kazan bacterium RBG_13_50_9</name>
    <dbReference type="NCBI Taxonomy" id="1798535"/>
    <lineage>
        <taxon>Bacteria</taxon>
        <taxon>Bacteria division Kazan-3B-28</taxon>
    </lineage>
</organism>
<reference evidence="9 10" key="1">
    <citation type="journal article" date="2016" name="Nat. Commun.">
        <title>Thousands of microbial genomes shed light on interconnected biogeochemical processes in an aquifer system.</title>
        <authorList>
            <person name="Anantharaman K."/>
            <person name="Brown C.T."/>
            <person name="Hug L.A."/>
            <person name="Sharon I."/>
            <person name="Castelle C.J."/>
            <person name="Probst A.J."/>
            <person name="Thomas B.C."/>
            <person name="Singh A."/>
            <person name="Wilkins M.J."/>
            <person name="Karaoz U."/>
            <person name="Brodie E.L."/>
            <person name="Williams K.H."/>
            <person name="Hubbard S.S."/>
            <person name="Banfield J.F."/>
        </authorList>
    </citation>
    <scope>NUCLEOTIDE SEQUENCE [LARGE SCALE GENOMIC DNA]</scope>
</reference>
<gene>
    <name evidence="9" type="ORF">A2V68_03105</name>
</gene>
<evidence type="ECO:0000256" key="5">
    <source>
        <dbReference type="ARBA" id="ARBA00023239"/>
    </source>
</evidence>
<dbReference type="PANTHER" id="PTHR43375">
    <property type="entry name" value="OROTIDINE 5'-PHOSPHATE DECARBOXYLASE"/>
    <property type="match status" value="1"/>
</dbReference>
<dbReference type="EMBL" id="META01000001">
    <property type="protein sequence ID" value="OGB74564.1"/>
    <property type="molecule type" value="Genomic_DNA"/>
</dbReference>
<evidence type="ECO:0000259" key="8">
    <source>
        <dbReference type="SMART" id="SM00934"/>
    </source>
</evidence>
<name>A0A1F4NST4_UNCK3</name>
<protein>
    <recommendedName>
        <fullName evidence="7">Orotidine-5'-phosphate decarboxylase</fullName>
        <ecNumber evidence="7">4.1.1.23</ecNumber>
    </recommendedName>
</protein>
<evidence type="ECO:0000313" key="10">
    <source>
        <dbReference type="Proteomes" id="UP000176651"/>
    </source>
</evidence>
<evidence type="ECO:0000256" key="2">
    <source>
        <dbReference type="ARBA" id="ARBA00008847"/>
    </source>
</evidence>
<dbReference type="STRING" id="1798535.A2V68_03105"/>
<keyword evidence="3" id="KW-0210">Decarboxylase</keyword>
<dbReference type="InterPro" id="IPR011995">
    <property type="entry name" value="OMPdecase_type-2"/>
</dbReference>
<comment type="catalytic activity">
    <reaction evidence="6">
        <text>orotidine 5'-phosphate + H(+) = UMP + CO2</text>
        <dbReference type="Rhea" id="RHEA:11596"/>
        <dbReference type="ChEBI" id="CHEBI:15378"/>
        <dbReference type="ChEBI" id="CHEBI:16526"/>
        <dbReference type="ChEBI" id="CHEBI:57538"/>
        <dbReference type="ChEBI" id="CHEBI:57865"/>
        <dbReference type="EC" id="4.1.1.23"/>
    </reaction>
</comment>
<evidence type="ECO:0000256" key="6">
    <source>
        <dbReference type="ARBA" id="ARBA00049157"/>
    </source>
</evidence>
<evidence type="ECO:0000256" key="4">
    <source>
        <dbReference type="ARBA" id="ARBA00022975"/>
    </source>
</evidence>
<dbReference type="GO" id="GO:0044205">
    <property type="term" value="P:'de novo' UMP biosynthetic process"/>
    <property type="evidence" value="ECO:0007669"/>
    <property type="project" value="UniProtKB-UniPathway"/>
</dbReference>
<dbReference type="AlphaFoldDB" id="A0A1F4NST4"/>
<dbReference type="PANTHER" id="PTHR43375:SF1">
    <property type="entry name" value="OROTIDINE 5'-PHOSPHATE DECARBOXYLASE"/>
    <property type="match status" value="1"/>
</dbReference>
<dbReference type="EC" id="4.1.1.23" evidence="7"/>
<comment type="similarity">
    <text evidence="2">Belongs to the OMP decarboxylase family. Type 2 subfamily.</text>
</comment>
<feature type="domain" description="Orotidine 5'-phosphate decarboxylase" evidence="8">
    <location>
        <begin position="17"/>
        <end position="270"/>
    </location>
</feature>
<proteinExistence type="inferred from homology"/>
<dbReference type="InterPro" id="IPR011060">
    <property type="entry name" value="RibuloseP-bd_barrel"/>
</dbReference>
<dbReference type="UniPathway" id="UPA00070">
    <property type="reaction ID" value="UER00120"/>
</dbReference>
<comment type="pathway">
    <text evidence="1">Pyrimidine metabolism; UMP biosynthesis via de novo pathway; UMP from orotate: step 2/2.</text>
</comment>
<accession>A0A1F4NST4</accession>
<evidence type="ECO:0000256" key="7">
    <source>
        <dbReference type="NCBIfam" id="TIGR02127"/>
    </source>
</evidence>
<dbReference type="Gene3D" id="3.20.20.70">
    <property type="entry name" value="Aldolase class I"/>
    <property type="match status" value="1"/>
</dbReference>
<dbReference type="GO" id="GO:0006207">
    <property type="term" value="P:'de novo' pyrimidine nucleobase biosynthetic process"/>
    <property type="evidence" value="ECO:0007669"/>
    <property type="project" value="InterPro"/>
</dbReference>
<keyword evidence="5" id="KW-0456">Lyase</keyword>
<dbReference type="SMART" id="SM00934">
    <property type="entry name" value="OMPdecase"/>
    <property type="match status" value="1"/>
</dbReference>
<dbReference type="SUPFAM" id="SSF51366">
    <property type="entry name" value="Ribulose-phoshate binding barrel"/>
    <property type="match status" value="1"/>
</dbReference>
<keyword evidence="4" id="KW-0665">Pyrimidine biosynthesis</keyword>
<dbReference type="NCBIfam" id="TIGR02127">
    <property type="entry name" value="pyrF_sub2"/>
    <property type="match status" value="1"/>
</dbReference>
<dbReference type="InterPro" id="IPR001754">
    <property type="entry name" value="OMPdeCOase_dom"/>
</dbReference>
<dbReference type="InterPro" id="IPR013785">
    <property type="entry name" value="Aldolase_TIM"/>
</dbReference>
<evidence type="ECO:0000256" key="1">
    <source>
        <dbReference type="ARBA" id="ARBA00004861"/>
    </source>
</evidence>
<dbReference type="GO" id="GO:0004590">
    <property type="term" value="F:orotidine-5'-phosphate decarboxylase activity"/>
    <property type="evidence" value="ECO:0007669"/>
    <property type="project" value="UniProtKB-UniRule"/>
</dbReference>
<evidence type="ECO:0000256" key="3">
    <source>
        <dbReference type="ARBA" id="ARBA00022793"/>
    </source>
</evidence>
<sequence>MASFMKMLSDLWDKGRFLCVGLDSAYEKLPAHLRPGREAAIGIQAAIEAFNEEIVRATCHVVCAYKPNFGFYAAQGIPGISALINTIEIIHKLAPGVPVILDGKFGDIGNTSAAYAEFAFDVCGADAVTVNPYLGKEALGPFLERTDKGIFILARTSNPGAGEFQDFFSTSYYEGNKTMLYQLVAWQVAHQWNKLGNLGLVAGATSPQELQSIRFGVGSIPILIPGVGAQGGDLDAAVTAGINNNGDGFVINVSRSIIFASGGEDFAEAAKVEAEKIHAAICACRREVMAR</sequence>
<evidence type="ECO:0000313" key="9">
    <source>
        <dbReference type="EMBL" id="OGB74564.1"/>
    </source>
</evidence>